<accession>A0ACC1PHS3</accession>
<reference evidence="1" key="1">
    <citation type="submission" date="2022-08" db="EMBL/GenBank/DDBJ databases">
        <title>Genome Sequence of Pycnoporus sanguineus.</title>
        <authorList>
            <person name="Buettner E."/>
        </authorList>
    </citation>
    <scope>NUCLEOTIDE SEQUENCE</scope>
    <source>
        <strain evidence="1">CG-C14</strain>
    </source>
</reference>
<organism evidence="1 2">
    <name type="scientific">Trametes sanguinea</name>
    <dbReference type="NCBI Taxonomy" id="158606"/>
    <lineage>
        <taxon>Eukaryota</taxon>
        <taxon>Fungi</taxon>
        <taxon>Dikarya</taxon>
        <taxon>Basidiomycota</taxon>
        <taxon>Agaricomycotina</taxon>
        <taxon>Agaricomycetes</taxon>
        <taxon>Polyporales</taxon>
        <taxon>Polyporaceae</taxon>
        <taxon>Trametes</taxon>
    </lineage>
</organism>
<gene>
    <name evidence="1" type="ORF">NUW54_g7883</name>
</gene>
<name>A0ACC1PHS3_9APHY</name>
<proteinExistence type="predicted"/>
<sequence>MARSLRILVINPNSSVSMTDGLKPILCDLERPRLELRYFTGPAGLSPPSINDSTTSILSAAYCFQELKDAIVSESSESPNGFLVACFSDHPLVGMLREHTSKPVIGIFEASVMHAVAFGQPFAIVTTGRYWEQALPAGVNRVFGSANMGGIFVGVESTGMTAEELHATSQDVVSDRIASATSRAVAKGARTIVLGCAGMSGMEAAVRAGCSSDEIRVVDPVRSGVAVLEGLIKAQTGDKQ</sequence>
<comment type="caution">
    <text evidence="1">The sequence shown here is derived from an EMBL/GenBank/DDBJ whole genome shotgun (WGS) entry which is preliminary data.</text>
</comment>
<evidence type="ECO:0000313" key="2">
    <source>
        <dbReference type="Proteomes" id="UP001144978"/>
    </source>
</evidence>
<protein>
    <submittedName>
        <fullName evidence="1">Uncharacterized protein</fullName>
    </submittedName>
</protein>
<keyword evidence="2" id="KW-1185">Reference proteome</keyword>
<evidence type="ECO:0000313" key="1">
    <source>
        <dbReference type="EMBL" id="KAJ2992649.1"/>
    </source>
</evidence>
<dbReference type="EMBL" id="JANSHE010002348">
    <property type="protein sequence ID" value="KAJ2992649.1"/>
    <property type="molecule type" value="Genomic_DNA"/>
</dbReference>
<dbReference type="Proteomes" id="UP001144978">
    <property type="component" value="Unassembled WGS sequence"/>
</dbReference>